<dbReference type="NCBIfam" id="TIGR03025">
    <property type="entry name" value="EPS_sugtrans"/>
    <property type="match status" value="1"/>
</dbReference>
<dbReference type="PANTHER" id="PTHR30576">
    <property type="entry name" value="COLANIC BIOSYNTHESIS UDP-GLUCOSE LIPID CARRIER TRANSFERASE"/>
    <property type="match status" value="1"/>
</dbReference>
<dbReference type="Pfam" id="PF13727">
    <property type="entry name" value="CoA_binding_3"/>
    <property type="match status" value="1"/>
</dbReference>
<sequence>MQFMKSAYRIKQLILVLGDVLSYSVALFLALGLRRLSIPTLDALQTHQTLFAWSMFFWVIINYINGLYDFSRMGDKKKFFRQFIETAFISLLVGIIFFYIVPSRDIAPKTILILTIAIGYSLSALWRLLAIHLIGGLKQLRTNILFIGNATEVTELTETLQKFPERGYHVAALVDPDHTQSESKPKHIEVYKSLRAIRPAISAHTIGLVVIAPHIQSNDEAMRELYELLFWPVTIQNLPAFYELITGRIPPSIFSEGWFLEHLRQRENPFYEKGRFITDYAAAIILGLVFLVLFPFVALAIRLSSEGSIFFTQTRVGRGGKTFRLYKFRSMYSLSPDGSAETDGYQFAKKNDKRVTSVGKFLRKTRIDELPQVLNLFKGDITLIGPRPERPQIVSQLTAHMPYYPLRHVMKPGITGWAVLHQNYTDTIETSLQKLQYDLYYIKNRSFLLDLSILLKTVNVIVRGLGQ</sequence>
<comment type="similarity">
    <text evidence="2">Belongs to the bacterial sugar transferase family.</text>
</comment>
<dbReference type="PANTHER" id="PTHR30576:SF0">
    <property type="entry name" value="UNDECAPRENYL-PHOSPHATE N-ACETYLGALACTOSAMINYL 1-PHOSPHATE TRANSFERASE-RELATED"/>
    <property type="match status" value="1"/>
</dbReference>
<keyword evidence="6 7" id="KW-0472">Membrane</keyword>
<organism evidence="9 10">
    <name type="scientific">Candidatus Magasanikbacteria bacterium CG10_big_fil_rev_8_21_14_0_10_43_6</name>
    <dbReference type="NCBI Taxonomy" id="1974650"/>
    <lineage>
        <taxon>Bacteria</taxon>
        <taxon>Candidatus Magasanikiibacteriota</taxon>
    </lineage>
</organism>
<keyword evidence="4 7" id="KW-0812">Transmembrane</keyword>
<reference evidence="10" key="1">
    <citation type="submission" date="2017-09" db="EMBL/GenBank/DDBJ databases">
        <title>Depth-based differentiation of microbial function through sediment-hosted aquifers and enrichment of novel symbionts in the deep terrestrial subsurface.</title>
        <authorList>
            <person name="Probst A.J."/>
            <person name="Ladd B."/>
            <person name="Jarett J.K."/>
            <person name="Geller-Mcgrath D.E."/>
            <person name="Sieber C.M.K."/>
            <person name="Emerson J.B."/>
            <person name="Anantharaman K."/>
            <person name="Thomas B.C."/>
            <person name="Malmstrom R."/>
            <person name="Stieglmeier M."/>
            <person name="Klingl A."/>
            <person name="Woyke T."/>
            <person name="Ryan C.M."/>
            <person name="Banfield J.F."/>
        </authorList>
    </citation>
    <scope>NUCLEOTIDE SEQUENCE [LARGE SCALE GENOMIC DNA]</scope>
</reference>
<evidence type="ECO:0000256" key="1">
    <source>
        <dbReference type="ARBA" id="ARBA00004141"/>
    </source>
</evidence>
<dbReference type="Pfam" id="PF02397">
    <property type="entry name" value="Bac_transf"/>
    <property type="match status" value="1"/>
</dbReference>
<comment type="subcellular location">
    <subcellularLocation>
        <location evidence="1">Membrane</location>
        <topology evidence="1">Multi-pass membrane protein</topology>
    </subcellularLocation>
</comment>
<dbReference type="EMBL" id="PFBZ01000019">
    <property type="protein sequence ID" value="PIT86929.1"/>
    <property type="molecule type" value="Genomic_DNA"/>
</dbReference>
<evidence type="ECO:0000256" key="3">
    <source>
        <dbReference type="ARBA" id="ARBA00022679"/>
    </source>
</evidence>
<evidence type="ECO:0000256" key="6">
    <source>
        <dbReference type="ARBA" id="ARBA00023136"/>
    </source>
</evidence>
<evidence type="ECO:0000313" key="10">
    <source>
        <dbReference type="Proteomes" id="UP000229362"/>
    </source>
</evidence>
<feature type="transmembrane region" description="Helical" evidence="7">
    <location>
        <begin position="113"/>
        <end position="134"/>
    </location>
</feature>
<comment type="caution">
    <text evidence="9">The sequence shown here is derived from an EMBL/GenBank/DDBJ whole genome shotgun (WGS) entry which is preliminary data.</text>
</comment>
<dbReference type="InterPro" id="IPR017475">
    <property type="entry name" value="EPS_sugar_tfrase"/>
</dbReference>
<feature type="transmembrane region" description="Helical" evidence="7">
    <location>
        <begin position="83"/>
        <end position="101"/>
    </location>
</feature>
<keyword evidence="3" id="KW-0808">Transferase</keyword>
<feature type="transmembrane region" description="Helical" evidence="7">
    <location>
        <begin position="12"/>
        <end position="31"/>
    </location>
</feature>
<keyword evidence="5 7" id="KW-1133">Transmembrane helix</keyword>
<dbReference type="AlphaFoldDB" id="A0A2M6W2A3"/>
<evidence type="ECO:0000256" key="7">
    <source>
        <dbReference type="SAM" id="Phobius"/>
    </source>
</evidence>
<gene>
    <name evidence="9" type="ORF">COU33_00475</name>
</gene>
<evidence type="ECO:0000256" key="4">
    <source>
        <dbReference type="ARBA" id="ARBA00022692"/>
    </source>
</evidence>
<feature type="transmembrane region" description="Helical" evidence="7">
    <location>
        <begin position="280"/>
        <end position="301"/>
    </location>
</feature>
<evidence type="ECO:0000259" key="8">
    <source>
        <dbReference type="Pfam" id="PF02397"/>
    </source>
</evidence>
<accession>A0A2M6W2A3</accession>
<dbReference type="Gene3D" id="3.40.50.720">
    <property type="entry name" value="NAD(P)-binding Rossmann-like Domain"/>
    <property type="match status" value="1"/>
</dbReference>
<dbReference type="Proteomes" id="UP000229362">
    <property type="component" value="Unassembled WGS sequence"/>
</dbReference>
<proteinExistence type="inferred from homology"/>
<feature type="domain" description="Bacterial sugar transferase" evidence="8">
    <location>
        <begin position="277"/>
        <end position="462"/>
    </location>
</feature>
<dbReference type="GO" id="GO:0016780">
    <property type="term" value="F:phosphotransferase activity, for other substituted phosphate groups"/>
    <property type="evidence" value="ECO:0007669"/>
    <property type="project" value="TreeGrafter"/>
</dbReference>
<evidence type="ECO:0000256" key="2">
    <source>
        <dbReference type="ARBA" id="ARBA00006464"/>
    </source>
</evidence>
<name>A0A2M6W2A3_9BACT</name>
<feature type="transmembrane region" description="Helical" evidence="7">
    <location>
        <begin position="51"/>
        <end position="71"/>
    </location>
</feature>
<evidence type="ECO:0000256" key="5">
    <source>
        <dbReference type="ARBA" id="ARBA00022989"/>
    </source>
</evidence>
<evidence type="ECO:0000313" key="9">
    <source>
        <dbReference type="EMBL" id="PIT86929.1"/>
    </source>
</evidence>
<protein>
    <recommendedName>
        <fullName evidence="8">Bacterial sugar transferase domain-containing protein</fullName>
    </recommendedName>
</protein>
<dbReference type="GO" id="GO:0016020">
    <property type="term" value="C:membrane"/>
    <property type="evidence" value="ECO:0007669"/>
    <property type="project" value="UniProtKB-SubCell"/>
</dbReference>
<dbReference type="InterPro" id="IPR003362">
    <property type="entry name" value="Bact_transf"/>
</dbReference>